<dbReference type="InterPro" id="IPR036165">
    <property type="entry name" value="YefM-like_sf"/>
</dbReference>
<gene>
    <name evidence="2" type="ORF">ACFQ3F_19920</name>
</gene>
<keyword evidence="3" id="KW-1185">Reference proteome</keyword>
<reference evidence="3" key="1">
    <citation type="journal article" date="2019" name="Int. J. Syst. Evol. Microbiol.">
        <title>The Global Catalogue of Microorganisms (GCM) 10K type strain sequencing project: providing services to taxonomists for standard genome sequencing and annotation.</title>
        <authorList>
            <consortium name="The Broad Institute Genomics Platform"/>
            <consortium name="The Broad Institute Genome Sequencing Center for Infectious Disease"/>
            <person name="Wu L."/>
            <person name="Ma J."/>
        </authorList>
    </citation>
    <scope>NUCLEOTIDE SEQUENCE [LARGE SCALE GENOMIC DNA]</scope>
    <source>
        <strain evidence="3">CCUG 52478</strain>
    </source>
</reference>
<dbReference type="Proteomes" id="UP001597229">
    <property type="component" value="Unassembled WGS sequence"/>
</dbReference>
<comment type="caution">
    <text evidence="2">The sequence shown here is derived from an EMBL/GenBank/DDBJ whole genome shotgun (WGS) entry which is preliminary data.</text>
</comment>
<dbReference type="NCBIfam" id="TIGR01552">
    <property type="entry name" value="phd_fam"/>
    <property type="match status" value="1"/>
</dbReference>
<dbReference type="EMBL" id="JBHTLX010000023">
    <property type="protein sequence ID" value="MFD1250075.1"/>
    <property type="molecule type" value="Genomic_DNA"/>
</dbReference>
<proteinExistence type="inferred from homology"/>
<dbReference type="SUPFAM" id="SSF143120">
    <property type="entry name" value="YefM-like"/>
    <property type="match status" value="1"/>
</dbReference>
<comment type="similarity">
    <text evidence="1">Belongs to the phD/YefM antitoxin family.</text>
</comment>
<name>A0ABW3W4M3_9ACTN</name>
<dbReference type="RefSeq" id="WP_367919386.1">
    <property type="nucleotide sequence ID" value="NZ_BAABAC010000023.1"/>
</dbReference>
<evidence type="ECO:0000313" key="2">
    <source>
        <dbReference type="EMBL" id="MFD1250075.1"/>
    </source>
</evidence>
<sequence>MSAMPPRAHEVSQRDLRLRSREIMDAVEHGESFTVTRDGRGIGELMPLRIRRRFVARADFIAGSRQLVDIDLEGFRADQEAAFDTEVDDPYAR</sequence>
<evidence type="ECO:0000256" key="1">
    <source>
        <dbReference type="ARBA" id="ARBA00009981"/>
    </source>
</evidence>
<protein>
    <submittedName>
        <fullName evidence="2">Type II toxin-antitoxin system Phd/YefM family antitoxin</fullName>
    </submittedName>
</protein>
<evidence type="ECO:0000313" key="3">
    <source>
        <dbReference type="Proteomes" id="UP001597229"/>
    </source>
</evidence>
<accession>A0ABW3W4M3</accession>
<organism evidence="2 3">
    <name type="scientific">Nocardioides ginsengisoli</name>
    <dbReference type="NCBI Taxonomy" id="363868"/>
    <lineage>
        <taxon>Bacteria</taxon>
        <taxon>Bacillati</taxon>
        <taxon>Actinomycetota</taxon>
        <taxon>Actinomycetes</taxon>
        <taxon>Propionibacteriales</taxon>
        <taxon>Nocardioidaceae</taxon>
        <taxon>Nocardioides</taxon>
    </lineage>
</organism>